<comment type="caution">
    <text evidence="3">The sequence shown here is derived from an EMBL/GenBank/DDBJ whole genome shotgun (WGS) entry which is preliminary data.</text>
</comment>
<name>A0A179GTE6_PURLI</name>
<dbReference type="Proteomes" id="UP000078340">
    <property type="component" value="Unassembled WGS sequence"/>
</dbReference>
<feature type="region of interest" description="Disordered" evidence="1">
    <location>
        <begin position="727"/>
        <end position="754"/>
    </location>
</feature>
<sequence length="773" mass="87416">MERAISLVGRSSSRTSEHLRDEPLLPSSEKPALRRPPISSFLGYCLYRRVVIWTILSLALVSIALLHASDVPVPDVVEYGKSKFSPGRPEAGGTTVVVTSEGDEAHGDGQDDGNDGVRPDHQNGDEEELTDDEKDQREFEQAVKNMPWLLFKHLDGYYHGLKALVRKPNHIPEYPNKTAYAPFPNPPISAHERMPRPYDPYHDINRAKTCYLDEENRISPPDIYAYDGLPQHMPDPALGSYDLFGIRDDVCFDRFGRYGPYGLGYDKLQGGTGVGTETESSGSDAIWAETGQINYNQVDWGKAQKTCSEANRHRLLEVDEQTEELPWSQEDRAGKKGRIAVVVRCYQGFKWTEAVILNFRAMVTELSLKSGGEYTVHLLLHVRDENLPVWADDVTAQRLLDSEIPAEFHSMVTFWSEMQMKLFYPGNFDDAIDNPSNTGVHGVYRSAHLPLQVFAMKNPEYEYFWNWEMDMRVMGNYYEILDRIGRWADDQPRELLWERNERYYIPEFHGSWDSFTQQVRLDSQSSGREPILGPVMFDGRQPLRQEQWGAPMLPDSCSGGYDGEQCGVGEGADLVTLNPIFDIDGSGWVFANDVTGYGQPDSSPVPRRCSIVTAARLSRRLLLSMHEEVWRYRHTMFSEMFPATVALHHGLKAVYAPHPVYLDRAWQPLGSSIAAAFNGGENNSTSGRHSPFDLGNEHIHKGASWYYHSEFPGLLWRRWLGYAQPDGRGQYGGRGGEGTTRGGNEEESLESSSGRLCLRSMLLHPIKHELPTD</sequence>
<feature type="region of interest" description="Disordered" evidence="1">
    <location>
        <begin position="1"/>
        <end position="32"/>
    </location>
</feature>
<dbReference type="PANTHER" id="PTHR36205:SF3">
    <property type="entry name" value="MAJOR FACILITATOR SUPERFAMILY TRANSPORTER"/>
    <property type="match status" value="1"/>
</dbReference>
<evidence type="ECO:0000313" key="2">
    <source>
        <dbReference type="EMBL" id="OAQ75402.1"/>
    </source>
</evidence>
<gene>
    <name evidence="2" type="ORF">VFPBJ_09375</name>
    <name evidence="3" type="ORF">VFPFJ_09487</name>
</gene>
<evidence type="ECO:0000313" key="3">
    <source>
        <dbReference type="EMBL" id="OAQ81032.1"/>
    </source>
</evidence>
<dbReference type="Pfam" id="PF11885">
    <property type="entry name" value="DUF3405"/>
    <property type="match status" value="1"/>
</dbReference>
<feature type="region of interest" description="Disordered" evidence="1">
    <location>
        <begin position="101"/>
        <end position="136"/>
    </location>
</feature>
<dbReference type="InterPro" id="IPR021822">
    <property type="entry name" value="DUF3405"/>
</dbReference>
<dbReference type="GeneID" id="28891605"/>
<dbReference type="EMBL" id="LSBH01000008">
    <property type="protein sequence ID" value="OAQ75402.1"/>
    <property type="molecule type" value="Genomic_DNA"/>
</dbReference>
<feature type="compositionally biased region" description="Basic and acidic residues" evidence="1">
    <location>
        <begin position="103"/>
        <end position="124"/>
    </location>
</feature>
<dbReference type="PANTHER" id="PTHR36205">
    <property type="entry name" value="CHROMOSOME 19, WHOLE GENOME SHOTGUN SEQUENCE"/>
    <property type="match status" value="1"/>
</dbReference>
<evidence type="ECO:0000313" key="4">
    <source>
        <dbReference type="Proteomes" id="UP000078340"/>
    </source>
</evidence>
<evidence type="ECO:0000256" key="1">
    <source>
        <dbReference type="SAM" id="MobiDB-lite"/>
    </source>
</evidence>
<organism evidence="3 4">
    <name type="scientific">Purpureocillium lilacinum</name>
    <name type="common">Paecilomyces lilacinus</name>
    <dbReference type="NCBI Taxonomy" id="33203"/>
    <lineage>
        <taxon>Eukaryota</taxon>
        <taxon>Fungi</taxon>
        <taxon>Dikarya</taxon>
        <taxon>Ascomycota</taxon>
        <taxon>Pezizomycotina</taxon>
        <taxon>Sordariomycetes</taxon>
        <taxon>Hypocreomycetidae</taxon>
        <taxon>Hypocreales</taxon>
        <taxon>Ophiocordycipitaceae</taxon>
        <taxon>Purpureocillium</taxon>
    </lineage>
</organism>
<accession>A0A179GTE6</accession>
<reference evidence="3 4" key="1">
    <citation type="submission" date="2016-02" db="EMBL/GenBank/DDBJ databases">
        <title>Biosynthesis of antibiotic leucinostatins and their inhibition on Phytophthora in bio-control Purpureocillium lilacinum.</title>
        <authorList>
            <person name="Wang G."/>
            <person name="Liu Z."/>
            <person name="Lin R."/>
            <person name="Li E."/>
            <person name="Mao Z."/>
            <person name="Ling J."/>
            <person name="Yin W."/>
            <person name="Xie B."/>
        </authorList>
    </citation>
    <scope>NUCLEOTIDE SEQUENCE [LARGE SCALE GENOMIC DNA]</scope>
    <source>
        <strain evidence="2">PLBJ-1</strain>
        <strain evidence="3">PLFJ-1</strain>
    </source>
</reference>
<dbReference type="OMA" id="SGHYYEF"/>
<feature type="compositionally biased region" description="Gly residues" evidence="1">
    <location>
        <begin position="729"/>
        <end position="741"/>
    </location>
</feature>
<dbReference type="EMBL" id="LSBI01000009">
    <property type="protein sequence ID" value="OAQ81032.1"/>
    <property type="molecule type" value="Genomic_DNA"/>
</dbReference>
<dbReference type="Proteomes" id="UP000078240">
    <property type="component" value="Unassembled WGS sequence"/>
</dbReference>
<proteinExistence type="predicted"/>
<dbReference type="KEGG" id="plj:28891605"/>
<dbReference type="AlphaFoldDB" id="A0A179GTE6"/>
<protein>
    <submittedName>
        <fullName evidence="3">Major facilitator superfamily transporter</fullName>
    </submittedName>
</protein>